<dbReference type="InterPro" id="IPR007387">
    <property type="entry name" value="TRAP_DctQ"/>
</dbReference>
<dbReference type="Pfam" id="PF04290">
    <property type="entry name" value="DctQ"/>
    <property type="match status" value="1"/>
</dbReference>
<keyword evidence="2 9" id="KW-0813">Transport</keyword>
<reference evidence="11 12" key="1">
    <citation type="submission" date="2019-11" db="EMBL/GenBank/DDBJ databases">
        <authorList>
            <person name="Dong K."/>
        </authorList>
    </citation>
    <scope>NUCLEOTIDE SEQUENCE [LARGE SCALE GENOMIC DNA]</scope>
    <source>
        <strain evidence="11 12">DK608</strain>
    </source>
</reference>
<evidence type="ECO:0000256" key="5">
    <source>
        <dbReference type="ARBA" id="ARBA00022692"/>
    </source>
</evidence>
<comment type="similarity">
    <text evidence="8 9">Belongs to the TRAP transporter small permease family.</text>
</comment>
<evidence type="ECO:0000256" key="2">
    <source>
        <dbReference type="ARBA" id="ARBA00022448"/>
    </source>
</evidence>
<evidence type="ECO:0000313" key="12">
    <source>
        <dbReference type="Proteomes" id="UP000478740"/>
    </source>
</evidence>
<evidence type="ECO:0000256" key="1">
    <source>
        <dbReference type="ARBA" id="ARBA00004429"/>
    </source>
</evidence>
<evidence type="ECO:0000256" key="8">
    <source>
        <dbReference type="ARBA" id="ARBA00038436"/>
    </source>
</evidence>
<feature type="transmembrane region" description="Helical" evidence="9">
    <location>
        <begin position="82"/>
        <end position="103"/>
    </location>
</feature>
<dbReference type="PANTHER" id="PTHR35011">
    <property type="entry name" value="2,3-DIKETO-L-GULONATE TRAP TRANSPORTER SMALL PERMEASE PROTEIN YIAM"/>
    <property type="match status" value="1"/>
</dbReference>
<sequence>MIDGLTAAGNLISALCLLAIFGLVAAEIVMRNLMGISISFSWDVSAYLMGACFLLAAASALKGGSHVRVTALTELLPPRGAWALDFAAAVIGLAVTVLLVWSLGQMAWLSGTRGSTSPGVVRIPLVLPQGILTVGAVLLFLQMVAQVMRVWSGERLTNGEGLE</sequence>
<dbReference type="InterPro" id="IPR055348">
    <property type="entry name" value="DctQ"/>
</dbReference>
<dbReference type="EMBL" id="WMII01000024">
    <property type="protein sequence ID" value="MTH66203.1"/>
    <property type="molecule type" value="Genomic_DNA"/>
</dbReference>
<gene>
    <name evidence="11" type="ORF">GL284_18255</name>
</gene>
<evidence type="ECO:0000256" key="4">
    <source>
        <dbReference type="ARBA" id="ARBA00022519"/>
    </source>
</evidence>
<keyword evidence="7 9" id="KW-0472">Membrane</keyword>
<accession>A0A6L6J0V9</accession>
<evidence type="ECO:0000256" key="6">
    <source>
        <dbReference type="ARBA" id="ARBA00022989"/>
    </source>
</evidence>
<evidence type="ECO:0000256" key="3">
    <source>
        <dbReference type="ARBA" id="ARBA00022475"/>
    </source>
</evidence>
<dbReference type="Proteomes" id="UP000478740">
    <property type="component" value="Unassembled WGS sequence"/>
</dbReference>
<dbReference type="GO" id="GO:0005886">
    <property type="term" value="C:plasma membrane"/>
    <property type="evidence" value="ECO:0007669"/>
    <property type="project" value="UniProtKB-SubCell"/>
</dbReference>
<comment type="caution">
    <text evidence="9">Lacks conserved residue(s) required for the propagation of feature annotation.</text>
</comment>
<evidence type="ECO:0000256" key="9">
    <source>
        <dbReference type="RuleBase" id="RU369079"/>
    </source>
</evidence>
<keyword evidence="3" id="KW-1003">Cell membrane</keyword>
<feature type="domain" description="Tripartite ATP-independent periplasmic transporters DctQ component" evidence="10">
    <location>
        <begin position="20"/>
        <end position="152"/>
    </location>
</feature>
<organism evidence="11 12">
    <name type="scientific">Paracoccus shanxieyensis</name>
    <dbReference type="NCBI Taxonomy" id="2675752"/>
    <lineage>
        <taxon>Bacteria</taxon>
        <taxon>Pseudomonadati</taxon>
        <taxon>Pseudomonadota</taxon>
        <taxon>Alphaproteobacteria</taxon>
        <taxon>Rhodobacterales</taxon>
        <taxon>Paracoccaceae</taxon>
        <taxon>Paracoccus</taxon>
    </lineage>
</organism>
<dbReference type="GO" id="GO:0022857">
    <property type="term" value="F:transmembrane transporter activity"/>
    <property type="evidence" value="ECO:0007669"/>
    <property type="project" value="UniProtKB-UniRule"/>
</dbReference>
<dbReference type="AlphaFoldDB" id="A0A6L6J0V9"/>
<feature type="transmembrane region" description="Helical" evidence="9">
    <location>
        <begin position="123"/>
        <end position="145"/>
    </location>
</feature>
<keyword evidence="6 9" id="KW-1133">Transmembrane helix</keyword>
<feature type="transmembrane region" description="Helical" evidence="9">
    <location>
        <begin position="42"/>
        <end position="61"/>
    </location>
</feature>
<evidence type="ECO:0000259" key="10">
    <source>
        <dbReference type="Pfam" id="PF04290"/>
    </source>
</evidence>
<keyword evidence="4 9" id="KW-0997">Cell inner membrane</keyword>
<dbReference type="GO" id="GO:0015740">
    <property type="term" value="P:C4-dicarboxylate transport"/>
    <property type="evidence" value="ECO:0007669"/>
    <property type="project" value="TreeGrafter"/>
</dbReference>
<proteinExistence type="inferred from homology"/>
<dbReference type="PANTHER" id="PTHR35011:SF10">
    <property type="entry name" value="TRAP TRANSPORTER SMALL PERMEASE PROTEIN"/>
    <property type="match status" value="1"/>
</dbReference>
<name>A0A6L6J0V9_9RHOB</name>
<keyword evidence="12" id="KW-1185">Reference proteome</keyword>
<protein>
    <recommendedName>
        <fullName evidence="9">TRAP transporter small permease protein</fullName>
    </recommendedName>
</protein>
<keyword evidence="5 9" id="KW-0812">Transmembrane</keyword>
<evidence type="ECO:0000256" key="7">
    <source>
        <dbReference type="ARBA" id="ARBA00023136"/>
    </source>
</evidence>
<comment type="function">
    <text evidence="9">Part of the tripartite ATP-independent periplasmic (TRAP) transport system.</text>
</comment>
<comment type="caution">
    <text evidence="11">The sequence shown here is derived from an EMBL/GenBank/DDBJ whole genome shotgun (WGS) entry which is preliminary data.</text>
</comment>
<comment type="subcellular location">
    <subcellularLocation>
        <location evidence="1 9">Cell inner membrane</location>
        <topology evidence="1 9">Multi-pass membrane protein</topology>
    </subcellularLocation>
</comment>
<evidence type="ECO:0000313" key="11">
    <source>
        <dbReference type="EMBL" id="MTH66203.1"/>
    </source>
</evidence>
<comment type="subunit">
    <text evidence="9">The complex comprises the extracytoplasmic solute receptor protein and the two transmembrane proteins.</text>
</comment>